<dbReference type="AlphaFoldDB" id="A0A4Y8S377"/>
<feature type="transmembrane region" description="Helical" evidence="8">
    <location>
        <begin position="133"/>
        <end position="155"/>
    </location>
</feature>
<dbReference type="Pfam" id="PF07690">
    <property type="entry name" value="MFS_1"/>
    <property type="match status" value="1"/>
</dbReference>
<dbReference type="PANTHER" id="PTHR23502">
    <property type="entry name" value="MAJOR FACILITATOR SUPERFAMILY"/>
    <property type="match status" value="1"/>
</dbReference>
<feature type="transmembrane region" description="Helical" evidence="8">
    <location>
        <begin position="161"/>
        <end position="183"/>
    </location>
</feature>
<evidence type="ECO:0000256" key="5">
    <source>
        <dbReference type="ARBA" id="ARBA00022692"/>
    </source>
</evidence>
<keyword evidence="3" id="KW-0813">Transport</keyword>
<feature type="domain" description="Major facilitator superfamily (MFS) profile" evidence="9">
    <location>
        <begin position="9"/>
        <end position="396"/>
    </location>
</feature>
<evidence type="ECO:0000313" key="10">
    <source>
        <dbReference type="EMBL" id="TFF33449.1"/>
    </source>
</evidence>
<feature type="transmembrane region" description="Helical" evidence="8">
    <location>
        <begin position="76"/>
        <end position="94"/>
    </location>
</feature>
<dbReference type="EMBL" id="SOZE01000045">
    <property type="protein sequence ID" value="TFF33449.1"/>
    <property type="molecule type" value="Genomic_DNA"/>
</dbReference>
<dbReference type="CDD" id="cd17320">
    <property type="entry name" value="MFS_MdfA_MDR_like"/>
    <property type="match status" value="1"/>
</dbReference>
<dbReference type="InterPro" id="IPR011701">
    <property type="entry name" value="MFS"/>
</dbReference>
<feature type="transmembrane region" description="Helical" evidence="8">
    <location>
        <begin position="279"/>
        <end position="303"/>
    </location>
</feature>
<dbReference type="SUPFAM" id="SSF103473">
    <property type="entry name" value="MFS general substrate transporter"/>
    <property type="match status" value="1"/>
</dbReference>
<feature type="transmembrane region" description="Helical" evidence="8">
    <location>
        <begin position="100"/>
        <end position="121"/>
    </location>
</feature>
<dbReference type="GO" id="GO:0005886">
    <property type="term" value="C:plasma membrane"/>
    <property type="evidence" value="ECO:0007669"/>
    <property type="project" value="UniProtKB-SubCell"/>
</dbReference>
<evidence type="ECO:0000256" key="7">
    <source>
        <dbReference type="ARBA" id="ARBA00023136"/>
    </source>
</evidence>
<feature type="transmembrane region" description="Helical" evidence="8">
    <location>
        <begin position="344"/>
        <end position="363"/>
    </location>
</feature>
<gene>
    <name evidence="10" type="ORF">E2R66_25910</name>
</gene>
<dbReference type="GO" id="GO:0042910">
    <property type="term" value="F:xenobiotic transmembrane transporter activity"/>
    <property type="evidence" value="ECO:0007669"/>
    <property type="project" value="InterPro"/>
</dbReference>
<evidence type="ECO:0000256" key="8">
    <source>
        <dbReference type="SAM" id="Phobius"/>
    </source>
</evidence>
<comment type="caution">
    <text evidence="10">The sequence shown here is derived from an EMBL/GenBank/DDBJ whole genome shotgun (WGS) entry which is preliminary data.</text>
</comment>
<dbReference type="RefSeq" id="WP_133228940.1">
    <property type="nucleotide sequence ID" value="NZ_SOZE01000045.1"/>
</dbReference>
<feature type="transmembrane region" description="Helical" evidence="8">
    <location>
        <begin position="213"/>
        <end position="237"/>
    </location>
</feature>
<keyword evidence="4" id="KW-1003">Cell membrane</keyword>
<dbReference type="InterPro" id="IPR004812">
    <property type="entry name" value="Efflux_drug-R_Bcr/CmlA"/>
</dbReference>
<sequence length="408" mass="43012">MTKQRYFRLILILGALTALGPFSIDMYLPGFPAIAKSLHTTTETVALSLSSFFIGISAGQLLYGPLLDRFGRKRPLYFGLALYIIASIGCYFAGSIEMLIGLRFVQAIGSCAAAVASMTMVRDLFPVKDSAKVFALLILVLGASPLIAPTVGGYVSASLGWHVIFLILTVIAVLISLAVIFLLPESYPPDPSYSLAPGPIINSFLGVLKTPQFYTYSFCGALAFSGLFAYIAASPIVFMEVFKVSTKTYGWIFAMLSIGFIGSSQVNSMLVKKYKSEQIVIAVMIAMACIAVVFLIGALQGWLGLVGTIIMIFGILCCVGLLSPNTSALALAPFEKNAGVASSLLGASQMAIGSAVSVGISLFKAKSAVPMASVIIVSSAMALCLLLIGRRFIKTKVEAKQGGGAAAH</sequence>
<feature type="transmembrane region" description="Helical" evidence="8">
    <location>
        <begin position="47"/>
        <end position="64"/>
    </location>
</feature>
<dbReference type="OrthoDB" id="9800416at2"/>
<keyword evidence="5 8" id="KW-0812">Transmembrane</keyword>
<dbReference type="Gene3D" id="1.20.1720.10">
    <property type="entry name" value="Multidrug resistance protein D"/>
    <property type="match status" value="1"/>
</dbReference>
<keyword evidence="6 8" id="KW-1133">Transmembrane helix</keyword>
<protein>
    <submittedName>
        <fullName evidence="10">Bcr/CflA family efflux MFS transporter</fullName>
    </submittedName>
</protein>
<comment type="similarity">
    <text evidence="2">Belongs to the major facilitator superfamily. Bcr/CmlA family.</text>
</comment>
<feature type="transmembrane region" description="Helical" evidence="8">
    <location>
        <begin position="249"/>
        <end position="267"/>
    </location>
</feature>
<dbReference type="PROSITE" id="PS50850">
    <property type="entry name" value="MFS"/>
    <property type="match status" value="1"/>
</dbReference>
<accession>A0A4Y8S377</accession>
<proteinExistence type="inferred from homology"/>
<dbReference type="InterPro" id="IPR020846">
    <property type="entry name" value="MFS_dom"/>
</dbReference>
<evidence type="ECO:0000256" key="6">
    <source>
        <dbReference type="ARBA" id="ARBA00022989"/>
    </source>
</evidence>
<keyword evidence="7 8" id="KW-0472">Membrane</keyword>
<evidence type="ECO:0000256" key="4">
    <source>
        <dbReference type="ARBA" id="ARBA00022475"/>
    </source>
</evidence>
<feature type="transmembrane region" description="Helical" evidence="8">
    <location>
        <begin position="369"/>
        <end position="388"/>
    </location>
</feature>
<evidence type="ECO:0000313" key="11">
    <source>
        <dbReference type="Proteomes" id="UP000297540"/>
    </source>
</evidence>
<keyword evidence="11" id="KW-1185">Reference proteome</keyword>
<evidence type="ECO:0000256" key="3">
    <source>
        <dbReference type="ARBA" id="ARBA00022448"/>
    </source>
</evidence>
<dbReference type="InterPro" id="IPR036259">
    <property type="entry name" value="MFS_trans_sf"/>
</dbReference>
<dbReference type="GO" id="GO:1990961">
    <property type="term" value="P:xenobiotic detoxification by transmembrane export across the plasma membrane"/>
    <property type="evidence" value="ECO:0007669"/>
    <property type="project" value="InterPro"/>
</dbReference>
<dbReference type="FunFam" id="1.20.1720.10:FF:000005">
    <property type="entry name" value="Bcr/CflA family efflux transporter"/>
    <property type="match status" value="1"/>
</dbReference>
<dbReference type="Proteomes" id="UP000297540">
    <property type="component" value="Unassembled WGS sequence"/>
</dbReference>
<evidence type="ECO:0000256" key="2">
    <source>
        <dbReference type="ARBA" id="ARBA00006236"/>
    </source>
</evidence>
<reference evidence="10 11" key="1">
    <citation type="journal article" date="2017" name="Int. J. Syst. Evol. Microbiol.">
        <title>Mucilaginibacterpsychrotolerans sp. nov., isolated from peatlands.</title>
        <authorList>
            <person name="Deng Y."/>
            <person name="Shen L."/>
            <person name="Xu B."/>
            <person name="Liu Y."/>
            <person name="Gu Z."/>
            <person name="Liu H."/>
            <person name="Zhou Y."/>
        </authorList>
    </citation>
    <scope>NUCLEOTIDE SEQUENCE [LARGE SCALE GENOMIC DNA]</scope>
    <source>
        <strain evidence="10 11">NH7-4</strain>
    </source>
</reference>
<evidence type="ECO:0000256" key="1">
    <source>
        <dbReference type="ARBA" id="ARBA00004651"/>
    </source>
</evidence>
<dbReference type="GO" id="GO:0015385">
    <property type="term" value="F:sodium:proton antiporter activity"/>
    <property type="evidence" value="ECO:0007669"/>
    <property type="project" value="TreeGrafter"/>
</dbReference>
<comment type="subcellular location">
    <subcellularLocation>
        <location evidence="1">Cell membrane</location>
        <topology evidence="1">Multi-pass membrane protein</topology>
    </subcellularLocation>
</comment>
<dbReference type="NCBIfam" id="TIGR00710">
    <property type="entry name" value="efflux_Bcr_CflA"/>
    <property type="match status" value="1"/>
</dbReference>
<name>A0A4Y8S377_9SPHI</name>
<dbReference type="PANTHER" id="PTHR23502:SF132">
    <property type="entry name" value="POLYAMINE TRANSPORTER 2-RELATED"/>
    <property type="match status" value="1"/>
</dbReference>
<evidence type="ECO:0000259" key="9">
    <source>
        <dbReference type="PROSITE" id="PS50850"/>
    </source>
</evidence>
<organism evidence="10 11">
    <name type="scientific">Mucilaginibacter psychrotolerans</name>
    <dbReference type="NCBI Taxonomy" id="1524096"/>
    <lineage>
        <taxon>Bacteria</taxon>
        <taxon>Pseudomonadati</taxon>
        <taxon>Bacteroidota</taxon>
        <taxon>Sphingobacteriia</taxon>
        <taxon>Sphingobacteriales</taxon>
        <taxon>Sphingobacteriaceae</taxon>
        <taxon>Mucilaginibacter</taxon>
    </lineage>
</organism>
<feature type="transmembrane region" description="Helical" evidence="8">
    <location>
        <begin position="309"/>
        <end position="332"/>
    </location>
</feature>